<reference evidence="1" key="1">
    <citation type="journal article" date="2015" name="Nature">
        <title>Complex archaea that bridge the gap between prokaryotes and eukaryotes.</title>
        <authorList>
            <person name="Spang A."/>
            <person name="Saw J.H."/>
            <person name="Jorgensen S.L."/>
            <person name="Zaremba-Niedzwiedzka K."/>
            <person name="Martijn J."/>
            <person name="Lind A.E."/>
            <person name="van Eijk R."/>
            <person name="Schleper C."/>
            <person name="Guy L."/>
            <person name="Ettema T.J."/>
        </authorList>
    </citation>
    <scope>NUCLEOTIDE SEQUENCE</scope>
</reference>
<accession>A0A0F9RD32</accession>
<evidence type="ECO:0000313" key="1">
    <source>
        <dbReference type="EMBL" id="KKN23051.1"/>
    </source>
</evidence>
<comment type="caution">
    <text evidence="1">The sequence shown here is derived from an EMBL/GenBank/DDBJ whole genome shotgun (WGS) entry which is preliminary data.</text>
</comment>
<protein>
    <submittedName>
        <fullName evidence="1">Uncharacterized protein</fullName>
    </submittedName>
</protein>
<dbReference type="EMBL" id="LAZR01003010">
    <property type="protein sequence ID" value="KKN23051.1"/>
    <property type="molecule type" value="Genomic_DNA"/>
</dbReference>
<organism evidence="1">
    <name type="scientific">marine sediment metagenome</name>
    <dbReference type="NCBI Taxonomy" id="412755"/>
    <lineage>
        <taxon>unclassified sequences</taxon>
        <taxon>metagenomes</taxon>
        <taxon>ecological metagenomes</taxon>
    </lineage>
</organism>
<sequence length="141" mass="15527">MNDAFVEISMLTDGRIPIRIAEIPVATLEPVPGFGPGNKALIIRDESGAEIPIGQEVEKFQQTQEREIGQQRDQGVVGFLDSLQQGEETGPLNLETVDVSKLPEKTRNNLIAIMNGEGTFEQLQAFDPVSAQLILDARRNR</sequence>
<dbReference type="AlphaFoldDB" id="A0A0F9RD32"/>
<name>A0A0F9RD32_9ZZZZ</name>
<gene>
    <name evidence="1" type="ORF">LCGC14_0908940</name>
</gene>
<proteinExistence type="predicted"/>